<evidence type="ECO:0000256" key="7">
    <source>
        <dbReference type="ARBA" id="ARBA00022840"/>
    </source>
</evidence>
<dbReference type="SUPFAM" id="SSF63829">
    <property type="entry name" value="Calcium-dependent phosphotriesterase"/>
    <property type="match status" value="3"/>
</dbReference>
<dbReference type="Proteomes" id="UP000308713">
    <property type="component" value="Unassembled WGS sequence"/>
</dbReference>
<dbReference type="Pfam" id="PF00512">
    <property type="entry name" value="HisKA"/>
    <property type="match status" value="1"/>
</dbReference>
<dbReference type="SMART" id="SM00448">
    <property type="entry name" value="REC"/>
    <property type="match status" value="1"/>
</dbReference>
<dbReference type="Gene3D" id="1.10.10.60">
    <property type="entry name" value="Homeodomain-like"/>
    <property type="match status" value="1"/>
</dbReference>
<dbReference type="InterPro" id="IPR018060">
    <property type="entry name" value="HTH_AraC"/>
</dbReference>
<dbReference type="InterPro" id="IPR036890">
    <property type="entry name" value="HATPase_C_sf"/>
</dbReference>
<dbReference type="FunFam" id="2.60.40.10:FF:000791">
    <property type="entry name" value="Two-component system sensor histidine kinase/response regulator"/>
    <property type="match status" value="1"/>
</dbReference>
<dbReference type="InterPro" id="IPR004358">
    <property type="entry name" value="Sig_transdc_His_kin-like_C"/>
</dbReference>
<comment type="catalytic activity">
    <reaction evidence="1">
        <text>ATP + protein L-histidine = ADP + protein N-phospho-L-histidine.</text>
        <dbReference type="EC" id="2.7.13.3"/>
    </reaction>
</comment>
<dbReference type="GO" id="GO:0000155">
    <property type="term" value="F:phosphorelay sensor kinase activity"/>
    <property type="evidence" value="ECO:0007669"/>
    <property type="project" value="InterPro"/>
</dbReference>
<dbReference type="PROSITE" id="PS50110">
    <property type="entry name" value="RESPONSE_REGULATORY"/>
    <property type="match status" value="1"/>
</dbReference>
<dbReference type="CDD" id="cd17574">
    <property type="entry name" value="REC_OmpR"/>
    <property type="match status" value="1"/>
</dbReference>
<keyword evidence="12" id="KW-0472">Membrane</keyword>
<dbReference type="Gene3D" id="3.40.50.2300">
    <property type="match status" value="1"/>
</dbReference>
<dbReference type="SUPFAM" id="SSF46689">
    <property type="entry name" value="Homeodomain-like"/>
    <property type="match status" value="1"/>
</dbReference>
<dbReference type="InterPro" id="IPR015943">
    <property type="entry name" value="WD40/YVTN_repeat-like_dom_sf"/>
</dbReference>
<feature type="domain" description="Histidine kinase" evidence="14">
    <location>
        <begin position="862"/>
        <end position="1077"/>
    </location>
</feature>
<evidence type="ECO:0000256" key="6">
    <source>
        <dbReference type="ARBA" id="ARBA00022777"/>
    </source>
</evidence>
<dbReference type="SUPFAM" id="SSF55874">
    <property type="entry name" value="ATPase domain of HSP90 chaperone/DNA topoisomerase II/histidine kinase"/>
    <property type="match status" value="1"/>
</dbReference>
<dbReference type="Pfam" id="PF07495">
    <property type="entry name" value="Y_Y_Y"/>
    <property type="match status" value="1"/>
</dbReference>
<dbReference type="Gene3D" id="2.60.40.10">
    <property type="entry name" value="Immunoglobulins"/>
    <property type="match status" value="1"/>
</dbReference>
<evidence type="ECO:0000256" key="9">
    <source>
        <dbReference type="ARBA" id="ARBA00023015"/>
    </source>
</evidence>
<keyword evidence="3 11" id="KW-0597">Phosphoprotein</keyword>
<dbReference type="EC" id="2.7.13.3" evidence="2"/>
<keyword evidence="9" id="KW-0805">Transcription regulation</keyword>
<dbReference type="PANTHER" id="PTHR43547:SF2">
    <property type="entry name" value="HYBRID SIGNAL TRANSDUCTION HISTIDINE KINASE C"/>
    <property type="match status" value="1"/>
</dbReference>
<dbReference type="Pfam" id="PF00072">
    <property type="entry name" value="Response_reg"/>
    <property type="match status" value="1"/>
</dbReference>
<name>A0A5C4SP53_9FLAO</name>
<dbReference type="FunFam" id="3.30.565.10:FF:000037">
    <property type="entry name" value="Hybrid sensor histidine kinase/response regulator"/>
    <property type="match status" value="1"/>
</dbReference>
<feature type="transmembrane region" description="Helical" evidence="12">
    <location>
        <begin position="804"/>
        <end position="826"/>
    </location>
</feature>
<keyword evidence="6" id="KW-0418">Kinase</keyword>
<dbReference type="Gene3D" id="2.130.10.10">
    <property type="entry name" value="YVTN repeat-like/Quinoprotein amine dehydrogenase"/>
    <property type="match status" value="2"/>
</dbReference>
<evidence type="ECO:0000313" key="16">
    <source>
        <dbReference type="EMBL" id="TNJ46048.1"/>
    </source>
</evidence>
<dbReference type="InterPro" id="IPR036097">
    <property type="entry name" value="HisK_dim/P_sf"/>
</dbReference>
<dbReference type="SMART" id="SM00387">
    <property type="entry name" value="HATPase_c"/>
    <property type="match status" value="1"/>
</dbReference>
<dbReference type="InterPro" id="IPR013783">
    <property type="entry name" value="Ig-like_fold"/>
</dbReference>
<dbReference type="GO" id="GO:0005524">
    <property type="term" value="F:ATP binding"/>
    <property type="evidence" value="ECO:0007669"/>
    <property type="project" value="UniProtKB-KW"/>
</dbReference>
<dbReference type="PANTHER" id="PTHR43547">
    <property type="entry name" value="TWO-COMPONENT HISTIDINE KINASE"/>
    <property type="match status" value="1"/>
</dbReference>
<organism evidence="16 17">
    <name type="scientific">Allotamlana fucoidanivorans</name>
    <dbReference type="NCBI Taxonomy" id="2583814"/>
    <lineage>
        <taxon>Bacteria</taxon>
        <taxon>Pseudomonadati</taxon>
        <taxon>Bacteroidota</taxon>
        <taxon>Flavobacteriia</taxon>
        <taxon>Flavobacteriales</taxon>
        <taxon>Flavobacteriaceae</taxon>
        <taxon>Allotamlana</taxon>
    </lineage>
</organism>
<reference evidence="16 17" key="1">
    <citation type="submission" date="2019-05" db="EMBL/GenBank/DDBJ databases">
        <title>Tamlana fucoidanivorans sp. nov., isolated from the surface of algae collected from Fujian province in China.</title>
        <authorList>
            <person name="Li J."/>
        </authorList>
    </citation>
    <scope>NUCLEOTIDE SEQUENCE [LARGE SCALE GENOMIC DNA]</scope>
    <source>
        <strain evidence="16 17">CW2-9</strain>
    </source>
</reference>
<feature type="domain" description="Response regulatory" evidence="15">
    <location>
        <begin position="1122"/>
        <end position="1237"/>
    </location>
</feature>
<dbReference type="SMART" id="SM00342">
    <property type="entry name" value="HTH_ARAC"/>
    <property type="match status" value="1"/>
</dbReference>
<dbReference type="Gene3D" id="1.10.287.130">
    <property type="match status" value="1"/>
</dbReference>
<dbReference type="PROSITE" id="PS50109">
    <property type="entry name" value="HIS_KIN"/>
    <property type="match status" value="1"/>
</dbReference>
<evidence type="ECO:0000256" key="4">
    <source>
        <dbReference type="ARBA" id="ARBA00022679"/>
    </source>
</evidence>
<dbReference type="GO" id="GO:0003700">
    <property type="term" value="F:DNA-binding transcription factor activity"/>
    <property type="evidence" value="ECO:0007669"/>
    <property type="project" value="InterPro"/>
</dbReference>
<dbReference type="Pfam" id="PF07494">
    <property type="entry name" value="Reg_prop"/>
    <property type="match status" value="6"/>
</dbReference>
<dbReference type="SUPFAM" id="SSF47384">
    <property type="entry name" value="Homodimeric domain of signal transducing histidine kinase"/>
    <property type="match status" value="1"/>
</dbReference>
<evidence type="ECO:0000256" key="3">
    <source>
        <dbReference type="ARBA" id="ARBA00022553"/>
    </source>
</evidence>
<keyword evidence="17" id="KW-1185">Reference proteome</keyword>
<dbReference type="EMBL" id="VDCS01000003">
    <property type="protein sequence ID" value="TNJ46048.1"/>
    <property type="molecule type" value="Genomic_DNA"/>
</dbReference>
<sequence length="1366" mass="156142">MKFKHYLDISRIDIKQFISFKVFFLFLVMLNYYNGLSQNYLDQGNILFEKISNEEGLSQSTVFSITQDTLGYMWFATNDGLNKYDGSQFTVYRNDKENPNSLLSNPLRKVYIDSFGVLWIGGNKGVSRYDSKKDRFDNFQLVKGNSVRFVSDIEQDGNAGLWISTFEGSLYKFDNESDSFESITILAPKGVNIEIIQDVIAFENNLILATDVGLFNFDCERYILTEIVLPGIKKGIRVISKRKEGGFWVGTDGDGLVELDADFKLKKIRKHNIANPNSLCNDNVRSISYDNDGKLWVGTFIGLSIYDPLRDIYDNYYQDNTKIYALGQNSVRNIYKDNDGGMWLGTYYAGISYYHPNNIKFNLIDQNGGELSLSDNVVSVITENKDGTVWIGTNDKGLNLWDREDNKITFFSSEEGNNSSLSSNNIKSILALEDGKLLVGTHDNGLNYYDPKTNKSKIFRIEDSKGNFKNNGIYSILMDRKSQIWLGTENGLYIFKLSDESLKRIDEGLEGNRLTSKNISFLFEDSLNRIWVGTYDGLNVYYPDKDTFESYKKISGNKNSLTENYITCIFEDSKGRLWVGTNGGLNVFNELQQNFVQYTTKDGLSNNVVQGILEDNSGRLWISTNSGISHLDLKTNKFKKYTKADGVQNHQFMVSSYAMLRDSTFVFGGTKGITYFKPNEIHDTAFNSKVNLNALKVNNEKILPDDISNILEHHINFTENLILKSEQNSITLEFSAMNYSYNNKVRYCWKMENYDEDWICSENNQATYSNISPGEYKFRVIALDSDSNYGQSIKSLNILVLRPWWLTIWALCIYIVLLILTIIFLYKIITDRIKTINDLKKIRSEKLKLAQVNQMKIQFFTNITHEFRTPLTLILAPLEKVLEKNISDEWLRDQIILVEKNAKRLLRLINQLLEFRKLETNKMKLNASKGEIVSVINDIYLSFASLASKNNIIYSFNSNEKTIEMYFDPDVIEKIMYNLLSNSLKFTPFGGSVSVNVLREKARVIIEIEDSGEGIAEEQLELIFERYYSTNSNDKDSGTGIGLALSKRLVKLHQGEIKVESIEGVGTKFIISLPLNNESYSTEEVSGDKSNKMNKQLKISDHLEESIRDNHAIENLKEKVDTILIVEDNMDISNYLFRNFSKKYVVYTAPDGLEAYDMLKKINPSLVISDIMMPKMDGVNFCKKVKQNIKTAHIPIILLTAKTSIENQLEGINSGADDYIAKPFSLSLLEAKVKNVIKSRKRLKDFYSQSLEIHPEEVAFSDLDKEFLSNAKTIVEKNISNANFSVEIFAKEIGMSRSNLHLKLKAITGESATDFIKKVRFGQAIKLIEKKRYSISEIGYMVGFNSPSYFSNSFKKYFGYLPTEHS</sequence>
<evidence type="ECO:0000256" key="10">
    <source>
        <dbReference type="ARBA" id="ARBA00023163"/>
    </source>
</evidence>
<dbReference type="CDD" id="cd00082">
    <property type="entry name" value="HisKA"/>
    <property type="match status" value="1"/>
</dbReference>
<evidence type="ECO:0000256" key="5">
    <source>
        <dbReference type="ARBA" id="ARBA00022741"/>
    </source>
</evidence>
<dbReference type="SUPFAM" id="SSF52172">
    <property type="entry name" value="CheY-like"/>
    <property type="match status" value="1"/>
</dbReference>
<evidence type="ECO:0000259" key="15">
    <source>
        <dbReference type="PROSITE" id="PS50110"/>
    </source>
</evidence>
<proteinExistence type="predicted"/>
<dbReference type="OrthoDB" id="1522078at2"/>
<feature type="modified residue" description="4-aspartylphosphate" evidence="11">
    <location>
        <position position="1170"/>
    </location>
</feature>
<dbReference type="Pfam" id="PF02518">
    <property type="entry name" value="HATPase_c"/>
    <property type="match status" value="1"/>
</dbReference>
<evidence type="ECO:0000256" key="2">
    <source>
        <dbReference type="ARBA" id="ARBA00012438"/>
    </source>
</evidence>
<dbReference type="InterPro" id="IPR011123">
    <property type="entry name" value="Y_Y_Y"/>
</dbReference>
<dbReference type="Pfam" id="PF12833">
    <property type="entry name" value="HTH_18"/>
    <property type="match status" value="1"/>
</dbReference>
<evidence type="ECO:0000259" key="14">
    <source>
        <dbReference type="PROSITE" id="PS50109"/>
    </source>
</evidence>
<accession>A0A5C4SP53</accession>
<evidence type="ECO:0000256" key="1">
    <source>
        <dbReference type="ARBA" id="ARBA00000085"/>
    </source>
</evidence>
<dbReference type="InterPro" id="IPR001789">
    <property type="entry name" value="Sig_transdc_resp-reg_receiver"/>
</dbReference>
<evidence type="ECO:0000313" key="17">
    <source>
        <dbReference type="Proteomes" id="UP000308713"/>
    </source>
</evidence>
<keyword evidence="7" id="KW-0067">ATP-binding</keyword>
<dbReference type="RefSeq" id="WP_139695062.1">
    <property type="nucleotide sequence ID" value="NZ_VDCS01000003.1"/>
</dbReference>
<keyword evidence="12" id="KW-0812">Transmembrane</keyword>
<evidence type="ECO:0000256" key="8">
    <source>
        <dbReference type="ARBA" id="ARBA00023012"/>
    </source>
</evidence>
<keyword evidence="10" id="KW-0804">Transcription</keyword>
<protein>
    <recommendedName>
        <fullName evidence="2">histidine kinase</fullName>
        <ecNumber evidence="2">2.7.13.3</ecNumber>
    </recommendedName>
</protein>
<dbReference type="InterPro" id="IPR011006">
    <property type="entry name" value="CheY-like_superfamily"/>
</dbReference>
<dbReference type="InterPro" id="IPR009057">
    <property type="entry name" value="Homeodomain-like_sf"/>
</dbReference>
<dbReference type="SMART" id="SM00388">
    <property type="entry name" value="HisKA"/>
    <property type="match status" value="1"/>
</dbReference>
<keyword evidence="4" id="KW-0808">Transferase</keyword>
<dbReference type="PROSITE" id="PS01124">
    <property type="entry name" value="HTH_ARAC_FAMILY_2"/>
    <property type="match status" value="1"/>
</dbReference>
<feature type="domain" description="HTH araC/xylS-type" evidence="13">
    <location>
        <begin position="1269"/>
        <end position="1366"/>
    </location>
</feature>
<feature type="transmembrane region" description="Helical" evidence="12">
    <location>
        <begin position="12"/>
        <end position="33"/>
    </location>
</feature>
<gene>
    <name evidence="16" type="ORF">FGF67_03365</name>
</gene>
<dbReference type="InterPro" id="IPR003661">
    <property type="entry name" value="HisK_dim/P_dom"/>
</dbReference>
<dbReference type="PRINTS" id="PR00344">
    <property type="entry name" value="BCTRLSENSOR"/>
</dbReference>
<dbReference type="FunFam" id="1.10.287.130:FF:000045">
    <property type="entry name" value="Two-component system sensor histidine kinase/response regulator"/>
    <property type="match status" value="1"/>
</dbReference>
<dbReference type="FunFam" id="3.40.50.2300:FF:000138">
    <property type="entry name" value="Two-component system sensor histidine kinase/response regulator"/>
    <property type="match status" value="1"/>
</dbReference>
<evidence type="ECO:0000259" key="13">
    <source>
        <dbReference type="PROSITE" id="PS01124"/>
    </source>
</evidence>
<evidence type="ECO:0000256" key="12">
    <source>
        <dbReference type="SAM" id="Phobius"/>
    </source>
</evidence>
<keyword evidence="5" id="KW-0547">Nucleotide-binding</keyword>
<keyword evidence="12" id="KW-1133">Transmembrane helix</keyword>
<keyword evidence="8" id="KW-0902">Two-component regulatory system</keyword>
<dbReference type="GO" id="GO:0043565">
    <property type="term" value="F:sequence-specific DNA binding"/>
    <property type="evidence" value="ECO:0007669"/>
    <property type="project" value="InterPro"/>
</dbReference>
<evidence type="ECO:0000256" key="11">
    <source>
        <dbReference type="PROSITE-ProRule" id="PRU00169"/>
    </source>
</evidence>
<dbReference type="InterPro" id="IPR011110">
    <property type="entry name" value="Reg_prop"/>
</dbReference>
<dbReference type="InterPro" id="IPR005467">
    <property type="entry name" value="His_kinase_dom"/>
</dbReference>
<dbReference type="Gene3D" id="3.30.565.10">
    <property type="entry name" value="Histidine kinase-like ATPase, C-terminal domain"/>
    <property type="match status" value="1"/>
</dbReference>
<dbReference type="InterPro" id="IPR003594">
    <property type="entry name" value="HATPase_dom"/>
</dbReference>
<comment type="caution">
    <text evidence="16">The sequence shown here is derived from an EMBL/GenBank/DDBJ whole genome shotgun (WGS) entry which is preliminary data.</text>
</comment>